<evidence type="ECO:0000313" key="1">
    <source>
        <dbReference type="EMBL" id="JAH64537.1"/>
    </source>
</evidence>
<reference evidence="1" key="2">
    <citation type="journal article" date="2015" name="Fish Shellfish Immunol.">
        <title>Early steps in the European eel (Anguilla anguilla)-Vibrio vulnificus interaction in the gills: Role of the RtxA13 toxin.</title>
        <authorList>
            <person name="Callol A."/>
            <person name="Pajuelo D."/>
            <person name="Ebbesson L."/>
            <person name="Teles M."/>
            <person name="MacKenzie S."/>
            <person name="Amaro C."/>
        </authorList>
    </citation>
    <scope>NUCLEOTIDE SEQUENCE</scope>
</reference>
<dbReference type="EMBL" id="GBXM01044040">
    <property type="protein sequence ID" value="JAH64537.1"/>
    <property type="molecule type" value="Transcribed_RNA"/>
</dbReference>
<accession>A0A0E9UFP5</accession>
<proteinExistence type="predicted"/>
<organism evidence="1">
    <name type="scientific">Anguilla anguilla</name>
    <name type="common">European freshwater eel</name>
    <name type="synonym">Muraena anguilla</name>
    <dbReference type="NCBI Taxonomy" id="7936"/>
    <lineage>
        <taxon>Eukaryota</taxon>
        <taxon>Metazoa</taxon>
        <taxon>Chordata</taxon>
        <taxon>Craniata</taxon>
        <taxon>Vertebrata</taxon>
        <taxon>Euteleostomi</taxon>
        <taxon>Actinopterygii</taxon>
        <taxon>Neopterygii</taxon>
        <taxon>Teleostei</taxon>
        <taxon>Anguilliformes</taxon>
        <taxon>Anguillidae</taxon>
        <taxon>Anguilla</taxon>
    </lineage>
</organism>
<name>A0A0E9UFP5_ANGAN</name>
<sequence length="40" mass="4631">MVSNLLCLKQSVFCCQGPQTPRKSVTGRMRYECLLKRAKR</sequence>
<protein>
    <submittedName>
        <fullName evidence="1">Uncharacterized protein</fullName>
    </submittedName>
</protein>
<dbReference type="AlphaFoldDB" id="A0A0E9UFP5"/>
<reference evidence="1" key="1">
    <citation type="submission" date="2014-11" db="EMBL/GenBank/DDBJ databases">
        <authorList>
            <person name="Amaro Gonzalez C."/>
        </authorList>
    </citation>
    <scope>NUCLEOTIDE SEQUENCE</scope>
</reference>